<keyword evidence="1" id="KW-0812">Transmembrane</keyword>
<evidence type="ECO:0000256" key="1">
    <source>
        <dbReference type="SAM" id="Phobius"/>
    </source>
</evidence>
<dbReference type="AlphaFoldDB" id="K9WU60"/>
<keyword evidence="1" id="KW-1133">Transmembrane helix</keyword>
<evidence type="ECO:0000313" key="3">
    <source>
        <dbReference type="Proteomes" id="UP000010475"/>
    </source>
</evidence>
<evidence type="ECO:0008006" key="4">
    <source>
        <dbReference type="Google" id="ProtNLM"/>
    </source>
</evidence>
<dbReference type="eggNOG" id="COG5164">
    <property type="taxonomic scope" value="Bacteria"/>
</dbReference>
<dbReference type="Proteomes" id="UP000010475">
    <property type="component" value="Chromosome"/>
</dbReference>
<gene>
    <name evidence="2" type="ORF">Cylst_1454</name>
</gene>
<sequence length="102" mass="11072">MDNKGFFGSLFDFSFSRFVAPKVIGIVYGIVIFLAGLAILSIVIGSFSQGFVKGLSSLILSPLIGLVWLLFIRIGLEGLVAGIKTADNTAKMVQYLEQIRDK</sequence>
<organism evidence="2 3">
    <name type="scientific">Cylindrospermum stagnale PCC 7417</name>
    <dbReference type="NCBI Taxonomy" id="56107"/>
    <lineage>
        <taxon>Bacteria</taxon>
        <taxon>Bacillati</taxon>
        <taxon>Cyanobacteriota</taxon>
        <taxon>Cyanophyceae</taxon>
        <taxon>Nostocales</taxon>
        <taxon>Nostocaceae</taxon>
        <taxon>Cylindrospermum</taxon>
    </lineage>
</organism>
<evidence type="ECO:0000313" key="2">
    <source>
        <dbReference type="EMBL" id="AFZ23738.1"/>
    </source>
</evidence>
<feature type="transmembrane region" description="Helical" evidence="1">
    <location>
        <begin position="54"/>
        <end position="76"/>
    </location>
</feature>
<dbReference type="EMBL" id="CP003642">
    <property type="protein sequence ID" value="AFZ23738.1"/>
    <property type="molecule type" value="Genomic_DNA"/>
</dbReference>
<reference evidence="2 3" key="1">
    <citation type="submission" date="2012-06" db="EMBL/GenBank/DDBJ databases">
        <title>Finished chromosome of genome of Cylindrospermum stagnale PCC 7417.</title>
        <authorList>
            <consortium name="US DOE Joint Genome Institute"/>
            <person name="Gugger M."/>
            <person name="Coursin T."/>
            <person name="Rippka R."/>
            <person name="Tandeau De Marsac N."/>
            <person name="Huntemann M."/>
            <person name="Wei C.-L."/>
            <person name="Han J."/>
            <person name="Detter J.C."/>
            <person name="Han C."/>
            <person name="Tapia R."/>
            <person name="Chen A."/>
            <person name="Kyrpides N."/>
            <person name="Mavromatis K."/>
            <person name="Markowitz V."/>
            <person name="Szeto E."/>
            <person name="Ivanova N."/>
            <person name="Pagani I."/>
            <person name="Pati A."/>
            <person name="Goodwin L."/>
            <person name="Nordberg H.P."/>
            <person name="Cantor M.N."/>
            <person name="Hua S.X."/>
            <person name="Woyke T."/>
            <person name="Kerfeld C.A."/>
        </authorList>
    </citation>
    <scope>NUCLEOTIDE SEQUENCE [LARGE SCALE GENOMIC DNA]</scope>
    <source>
        <strain evidence="2 3">PCC 7417</strain>
    </source>
</reference>
<accession>K9WU60</accession>
<keyword evidence="3" id="KW-1185">Reference proteome</keyword>
<dbReference type="InterPro" id="IPR025557">
    <property type="entry name" value="DUF4282"/>
</dbReference>
<feature type="transmembrane region" description="Helical" evidence="1">
    <location>
        <begin position="23"/>
        <end position="48"/>
    </location>
</feature>
<keyword evidence="1" id="KW-0472">Membrane</keyword>
<dbReference type="HOGENOM" id="CLU_169571_0_0_3"/>
<dbReference type="RefSeq" id="WP_015206994.1">
    <property type="nucleotide sequence ID" value="NC_019757.1"/>
</dbReference>
<protein>
    <recommendedName>
        <fullName evidence="4">DUF4282 domain-containing protein</fullName>
    </recommendedName>
</protein>
<dbReference type="KEGG" id="csg:Cylst_1454"/>
<name>K9WU60_9NOST</name>
<dbReference type="STRING" id="56107.Cylst_1454"/>
<dbReference type="Pfam" id="PF14110">
    <property type="entry name" value="DUF4282"/>
    <property type="match status" value="1"/>
</dbReference>
<dbReference type="PATRIC" id="fig|56107.3.peg.1642"/>
<dbReference type="OrthoDB" id="574364at2"/>
<proteinExistence type="predicted"/>